<dbReference type="PROSITE" id="PS50103">
    <property type="entry name" value="ZF_C3H1"/>
    <property type="match status" value="1"/>
</dbReference>
<keyword evidence="1 4" id="KW-0479">Metal-binding</keyword>
<comment type="caution">
    <text evidence="7">The sequence shown here is derived from an EMBL/GenBank/DDBJ whole genome shotgun (WGS) entry which is preliminary data.</text>
</comment>
<keyword evidence="2 4" id="KW-0863">Zinc-finger</keyword>
<keyword evidence="3 4" id="KW-0862">Zinc</keyword>
<feature type="region of interest" description="Disordered" evidence="5">
    <location>
        <begin position="1"/>
        <end position="110"/>
    </location>
</feature>
<proteinExistence type="predicted"/>
<keyword evidence="8" id="KW-1185">Reference proteome</keyword>
<evidence type="ECO:0000259" key="6">
    <source>
        <dbReference type="PROSITE" id="PS50103"/>
    </source>
</evidence>
<evidence type="ECO:0000313" key="8">
    <source>
        <dbReference type="Proteomes" id="UP001444661"/>
    </source>
</evidence>
<dbReference type="Gene3D" id="4.10.1000.10">
    <property type="entry name" value="Zinc finger, CCCH-type"/>
    <property type="match status" value="1"/>
</dbReference>
<dbReference type="Proteomes" id="UP001444661">
    <property type="component" value="Unassembled WGS sequence"/>
</dbReference>
<evidence type="ECO:0000256" key="1">
    <source>
        <dbReference type="ARBA" id="ARBA00022723"/>
    </source>
</evidence>
<dbReference type="InterPro" id="IPR036855">
    <property type="entry name" value="Znf_CCCH_sf"/>
</dbReference>
<feature type="zinc finger region" description="C3H1-type" evidence="4">
    <location>
        <begin position="113"/>
        <end position="140"/>
    </location>
</feature>
<gene>
    <name evidence="7" type="ORF">PG993_012719</name>
</gene>
<evidence type="ECO:0000256" key="4">
    <source>
        <dbReference type="PROSITE-ProRule" id="PRU00723"/>
    </source>
</evidence>
<dbReference type="SUPFAM" id="SSF90229">
    <property type="entry name" value="CCCH zinc finger"/>
    <property type="match status" value="1"/>
</dbReference>
<dbReference type="InterPro" id="IPR000571">
    <property type="entry name" value="Znf_CCCH"/>
</dbReference>
<accession>A0ABR1S3L7</accession>
<reference evidence="7 8" key="1">
    <citation type="submission" date="2023-01" db="EMBL/GenBank/DDBJ databases">
        <title>Analysis of 21 Apiospora genomes using comparative genomics revels a genus with tremendous synthesis potential of carbohydrate active enzymes and secondary metabolites.</title>
        <authorList>
            <person name="Sorensen T."/>
        </authorList>
    </citation>
    <scope>NUCLEOTIDE SEQUENCE [LARGE SCALE GENOMIC DNA]</scope>
    <source>
        <strain evidence="7 8">CBS 33761</strain>
    </source>
</reference>
<evidence type="ECO:0000313" key="7">
    <source>
        <dbReference type="EMBL" id="KAK8024653.1"/>
    </source>
</evidence>
<evidence type="ECO:0000256" key="3">
    <source>
        <dbReference type="ARBA" id="ARBA00022833"/>
    </source>
</evidence>
<sequence>MEAAQNPAAQAQAQAPQPQQPPKTQSQPSQPQQSSKSYHHKDRDRAASRATSAASGADSGFLDYGPGPSDYDYSDSRGGDKGSASRGGRKDKDNFRGGGAAGTKDHKGINRALIGTKPCSFWAQGKCAKGDQCTFRHDPNDLK</sequence>
<protein>
    <submittedName>
        <fullName evidence="7">C-x8-C-x5-C-x3-H type zinc finger protein</fullName>
    </submittedName>
</protein>
<dbReference type="SMART" id="SM00356">
    <property type="entry name" value="ZnF_C3H1"/>
    <property type="match status" value="1"/>
</dbReference>
<name>A0ABR1S3L7_9PEZI</name>
<evidence type="ECO:0000256" key="5">
    <source>
        <dbReference type="SAM" id="MobiDB-lite"/>
    </source>
</evidence>
<dbReference type="Pfam" id="PF18345">
    <property type="entry name" value="zf_CCCH_4"/>
    <property type="match status" value="1"/>
</dbReference>
<organism evidence="7 8">
    <name type="scientific">Apiospora rasikravindrae</name>
    <dbReference type="NCBI Taxonomy" id="990691"/>
    <lineage>
        <taxon>Eukaryota</taxon>
        <taxon>Fungi</taxon>
        <taxon>Dikarya</taxon>
        <taxon>Ascomycota</taxon>
        <taxon>Pezizomycotina</taxon>
        <taxon>Sordariomycetes</taxon>
        <taxon>Xylariomycetidae</taxon>
        <taxon>Amphisphaeriales</taxon>
        <taxon>Apiosporaceae</taxon>
        <taxon>Apiospora</taxon>
    </lineage>
</organism>
<evidence type="ECO:0000256" key="2">
    <source>
        <dbReference type="ARBA" id="ARBA00022771"/>
    </source>
</evidence>
<dbReference type="EMBL" id="JAQQWK010000011">
    <property type="protein sequence ID" value="KAK8024653.1"/>
    <property type="molecule type" value="Genomic_DNA"/>
</dbReference>
<feature type="compositionally biased region" description="Low complexity" evidence="5">
    <location>
        <begin position="48"/>
        <end position="71"/>
    </location>
</feature>
<feature type="domain" description="C3H1-type" evidence="6">
    <location>
        <begin position="113"/>
        <end position="140"/>
    </location>
</feature>
<feature type="compositionally biased region" description="Low complexity" evidence="5">
    <location>
        <begin position="1"/>
        <end position="36"/>
    </location>
</feature>